<dbReference type="EMBL" id="AHMU02000001">
    <property type="protein sequence ID" value="EMN23747.1"/>
    <property type="molecule type" value="Genomic_DNA"/>
</dbReference>
<gene>
    <name evidence="1" type="ORF">LEP1GSC063_1513</name>
</gene>
<dbReference type="Proteomes" id="UP000012106">
    <property type="component" value="Unassembled WGS sequence"/>
</dbReference>
<accession>M6K7M6</accession>
<sequence length="37" mass="4462">MLRLFQNLECETLSKKPTILGLAQFREDFHIFKKIPR</sequence>
<name>M6K7M6_9LEPT</name>
<dbReference type="AlphaFoldDB" id="M6K7M6"/>
<organism evidence="1 2">
    <name type="scientific">Leptospira santarosai serovar Arenal str. MAVJ 401</name>
    <dbReference type="NCBI Taxonomy" id="1049976"/>
    <lineage>
        <taxon>Bacteria</taxon>
        <taxon>Pseudomonadati</taxon>
        <taxon>Spirochaetota</taxon>
        <taxon>Spirochaetia</taxon>
        <taxon>Leptospirales</taxon>
        <taxon>Leptospiraceae</taxon>
        <taxon>Leptospira</taxon>
    </lineage>
</organism>
<protein>
    <submittedName>
        <fullName evidence="1">Uncharacterized protein</fullName>
    </submittedName>
</protein>
<reference evidence="1 2" key="1">
    <citation type="submission" date="2013-01" db="EMBL/GenBank/DDBJ databases">
        <authorList>
            <person name="Harkins D.M."/>
            <person name="Durkin A.S."/>
            <person name="Brinkac L.M."/>
            <person name="Haft D.H."/>
            <person name="Selengut J.D."/>
            <person name="Sanka R."/>
            <person name="DePew J."/>
            <person name="Purushe J."/>
            <person name="Hartskeerl R.A."/>
            <person name="Ahmed A."/>
            <person name="van der Linden H."/>
            <person name="Goris M.G.A."/>
            <person name="Vinetz J.M."/>
            <person name="Sutton G.G."/>
            <person name="Nierman W.C."/>
            <person name="Fouts D.E."/>
        </authorList>
    </citation>
    <scope>NUCLEOTIDE SEQUENCE [LARGE SCALE GENOMIC DNA]</scope>
    <source>
        <strain evidence="1 2">MAVJ 401</strain>
    </source>
</reference>
<evidence type="ECO:0000313" key="2">
    <source>
        <dbReference type="Proteomes" id="UP000012106"/>
    </source>
</evidence>
<evidence type="ECO:0000313" key="1">
    <source>
        <dbReference type="EMBL" id="EMN23747.1"/>
    </source>
</evidence>
<proteinExistence type="predicted"/>
<comment type="caution">
    <text evidence="1">The sequence shown here is derived from an EMBL/GenBank/DDBJ whole genome shotgun (WGS) entry which is preliminary data.</text>
</comment>